<evidence type="ECO:0000259" key="8">
    <source>
        <dbReference type="PROSITE" id="PS51332"/>
    </source>
</evidence>
<protein>
    <submittedName>
        <fullName evidence="10">Radical SAM domain protein</fullName>
        <ecNumber evidence="10">2.-.-.-</ecNumber>
    </submittedName>
    <submittedName>
        <fullName evidence="11">Radical SAM protein</fullName>
    </submittedName>
</protein>
<evidence type="ECO:0000259" key="9">
    <source>
        <dbReference type="PROSITE" id="PS51918"/>
    </source>
</evidence>
<dbReference type="InterPro" id="IPR006638">
    <property type="entry name" value="Elp3/MiaA/NifB-like_rSAM"/>
</dbReference>
<evidence type="ECO:0000256" key="7">
    <source>
        <dbReference type="ARBA" id="ARBA00023014"/>
    </source>
</evidence>
<dbReference type="InterPro" id="IPR006158">
    <property type="entry name" value="Cobalamin-bd"/>
</dbReference>
<keyword evidence="5" id="KW-0479">Metal-binding</keyword>
<keyword evidence="3 10" id="KW-0808">Transferase</keyword>
<dbReference type="SUPFAM" id="SSF102114">
    <property type="entry name" value="Radical SAM enzymes"/>
    <property type="match status" value="1"/>
</dbReference>
<dbReference type="CDD" id="cd01335">
    <property type="entry name" value="Radical_SAM"/>
    <property type="match status" value="1"/>
</dbReference>
<dbReference type="SFLD" id="SFLDG01082">
    <property type="entry name" value="B12-binding_domain_containing"/>
    <property type="match status" value="1"/>
</dbReference>
<evidence type="ECO:0000256" key="4">
    <source>
        <dbReference type="ARBA" id="ARBA00022691"/>
    </source>
</evidence>
<evidence type="ECO:0000313" key="10">
    <source>
        <dbReference type="EMBL" id="CDX00061.1"/>
    </source>
</evidence>
<dbReference type="GO" id="GO:0016740">
    <property type="term" value="F:transferase activity"/>
    <property type="evidence" value="ECO:0007669"/>
    <property type="project" value="UniProtKB-KW"/>
</dbReference>
<dbReference type="GO" id="GO:0005829">
    <property type="term" value="C:cytosol"/>
    <property type="evidence" value="ECO:0007669"/>
    <property type="project" value="TreeGrafter"/>
</dbReference>
<keyword evidence="7" id="KW-0411">Iron-sulfur</keyword>
<feature type="domain" description="Radical SAM core" evidence="9">
    <location>
        <begin position="155"/>
        <end position="369"/>
    </location>
</feature>
<dbReference type="EMBL" id="LK996017">
    <property type="protein sequence ID" value="CDX00061.1"/>
    <property type="molecule type" value="Genomic_DNA"/>
</dbReference>
<organism evidence="10">
    <name type="scientific">Desulfitobacterium hafniense</name>
    <name type="common">Desulfitobacterium frappieri</name>
    <dbReference type="NCBI Taxonomy" id="49338"/>
    <lineage>
        <taxon>Bacteria</taxon>
        <taxon>Bacillati</taxon>
        <taxon>Bacillota</taxon>
        <taxon>Clostridia</taxon>
        <taxon>Eubacteriales</taxon>
        <taxon>Desulfitobacteriaceae</taxon>
        <taxon>Desulfitobacterium</taxon>
    </lineage>
</organism>
<dbReference type="PROSITE" id="PS51332">
    <property type="entry name" value="B12_BINDING"/>
    <property type="match status" value="1"/>
</dbReference>
<reference evidence="10" key="1">
    <citation type="submission" date="2014-07" db="EMBL/GenBank/DDBJ databases">
        <authorList>
            <person name="Hornung V.Bastian."/>
        </authorList>
    </citation>
    <scope>NUCLEOTIDE SEQUENCE</scope>
    <source>
        <strain evidence="10">PCE-S</strain>
    </source>
</reference>
<gene>
    <name evidence="11" type="ORF">AT727_14630</name>
    <name evidence="10" type="ORF">DPCES_0174</name>
</gene>
<dbReference type="InterPro" id="IPR023404">
    <property type="entry name" value="rSAM_horseshoe"/>
</dbReference>
<dbReference type="GO" id="GO:0051539">
    <property type="term" value="F:4 iron, 4 sulfur cluster binding"/>
    <property type="evidence" value="ECO:0007669"/>
    <property type="project" value="UniProtKB-KW"/>
</dbReference>
<dbReference type="SFLD" id="SFLDS00029">
    <property type="entry name" value="Radical_SAM"/>
    <property type="match status" value="1"/>
</dbReference>
<dbReference type="Gene3D" id="3.80.30.20">
    <property type="entry name" value="tm_1862 like domain"/>
    <property type="match status" value="1"/>
</dbReference>
<dbReference type="OrthoDB" id="9801424at2"/>
<dbReference type="SFLD" id="SFLDG01123">
    <property type="entry name" value="methyltransferase_(Class_B)"/>
    <property type="match status" value="1"/>
</dbReference>
<dbReference type="EMBL" id="LOCK01000002">
    <property type="protein sequence ID" value="KTE93244.1"/>
    <property type="molecule type" value="Genomic_DNA"/>
</dbReference>
<comment type="cofactor">
    <cofactor evidence="1">
        <name>[4Fe-4S] cluster</name>
        <dbReference type="ChEBI" id="CHEBI:49883"/>
    </cofactor>
</comment>
<dbReference type="EC" id="2.-.-.-" evidence="10"/>
<keyword evidence="2" id="KW-0489">Methyltransferase</keyword>
<dbReference type="GO" id="GO:0031419">
    <property type="term" value="F:cobalamin binding"/>
    <property type="evidence" value="ECO:0007669"/>
    <property type="project" value="InterPro"/>
</dbReference>
<dbReference type="RefSeq" id="WP_011458877.1">
    <property type="nucleotide sequence ID" value="NZ_JAYFNZ010000012.1"/>
</dbReference>
<dbReference type="Pfam" id="PF04055">
    <property type="entry name" value="Radical_SAM"/>
    <property type="match status" value="1"/>
</dbReference>
<keyword evidence="4" id="KW-0949">S-adenosyl-L-methionine</keyword>
<evidence type="ECO:0000256" key="2">
    <source>
        <dbReference type="ARBA" id="ARBA00022603"/>
    </source>
</evidence>
<name>A0A098AWS0_DESHA</name>
<dbReference type="PANTHER" id="PTHR43409">
    <property type="entry name" value="ANAEROBIC MAGNESIUM-PROTOPORPHYRIN IX MONOMETHYL ESTER CYCLASE-RELATED"/>
    <property type="match status" value="1"/>
</dbReference>
<dbReference type="Pfam" id="PF13282">
    <property type="entry name" value="DUF4070"/>
    <property type="match status" value="1"/>
</dbReference>
<evidence type="ECO:0000313" key="12">
    <source>
        <dbReference type="Proteomes" id="UP000054623"/>
    </source>
</evidence>
<dbReference type="GO" id="GO:0046872">
    <property type="term" value="F:metal ion binding"/>
    <property type="evidence" value="ECO:0007669"/>
    <property type="project" value="UniProtKB-KW"/>
</dbReference>
<feature type="domain" description="B12-binding" evidence="8">
    <location>
        <begin position="45"/>
        <end position="131"/>
    </location>
</feature>
<dbReference type="Gene3D" id="3.40.50.280">
    <property type="entry name" value="Cobalamin-binding domain"/>
    <property type="match status" value="1"/>
</dbReference>
<dbReference type="PROSITE" id="PS51918">
    <property type="entry name" value="RADICAL_SAM"/>
    <property type="match status" value="1"/>
</dbReference>
<sequence length="445" mass="51143">MKIVLIQPKMNKRPMDTDLKTRMAPPLSLLTLMGLTPEGHEVIMVNENVEKIDYACGAELVGITITLDVMPRAVEIAEEFHRLGIPVVAGGIHVTSSPDECRGYFDAICIGAAERIWARMIEDAEEGRLQQVYHDMTDFRGEEIASPAYHRIDKNRYLYTNIITTSRGCPNRCGFCYNSCRNRMYIRRPVANVLRDIEGLGTRHILFIDDNFIGVPAYTRELLNHLRGRELKWSAAVTTKIADYPDVLDLMAETGCQSLFIGFESINNSSLHGVNKDNQFEKYERIVTAIHSRGIMINASMVFGLDGDEPDVFQRTLDWLVKNKIETLTSHILTPYPGTELHGRMKEEGRILDHELSRYNTAHVVFQPKGMTAEELYKGYLWIYREFYSFPNIWRRRPEHKAQRKSYFLFNIFYRKFGGFTSALARVIPMRAVGRLAARISYRVK</sequence>
<dbReference type="Proteomes" id="UP000054623">
    <property type="component" value="Unassembled WGS sequence"/>
</dbReference>
<dbReference type="InterPro" id="IPR007197">
    <property type="entry name" value="rSAM"/>
</dbReference>
<evidence type="ECO:0000256" key="6">
    <source>
        <dbReference type="ARBA" id="ARBA00023004"/>
    </source>
</evidence>
<dbReference type="SMART" id="SM00729">
    <property type="entry name" value="Elp3"/>
    <property type="match status" value="1"/>
</dbReference>
<keyword evidence="6" id="KW-0408">Iron</keyword>
<evidence type="ECO:0000256" key="3">
    <source>
        <dbReference type="ARBA" id="ARBA00022679"/>
    </source>
</evidence>
<dbReference type="InterPro" id="IPR025274">
    <property type="entry name" value="DUF4070"/>
</dbReference>
<dbReference type="InterPro" id="IPR051198">
    <property type="entry name" value="BchE-like"/>
</dbReference>
<dbReference type="AlphaFoldDB" id="A0A098AWS0"/>
<dbReference type="InterPro" id="IPR058240">
    <property type="entry name" value="rSAM_sf"/>
</dbReference>
<dbReference type="PANTHER" id="PTHR43409:SF7">
    <property type="entry name" value="BLL1977 PROTEIN"/>
    <property type="match status" value="1"/>
</dbReference>
<dbReference type="PATRIC" id="fig|49338.4.peg.186"/>
<proteinExistence type="predicted"/>
<dbReference type="InterPro" id="IPR034466">
    <property type="entry name" value="Methyltransferase_Class_B"/>
</dbReference>
<reference evidence="11 12" key="2">
    <citation type="submission" date="2015-12" db="EMBL/GenBank/DDBJ databases">
        <title>Draft Genome Sequence of Desulfitobacterium hafniense Strain DH, a Sulfate-reducing Bacterium Isolated from Paddy Soils.</title>
        <authorList>
            <person name="Bao P."/>
            <person name="Zhang X."/>
            <person name="Li G."/>
        </authorList>
    </citation>
    <scope>NUCLEOTIDE SEQUENCE [LARGE SCALE GENOMIC DNA]</scope>
    <source>
        <strain evidence="11 12">DH</strain>
    </source>
</reference>
<evidence type="ECO:0000256" key="5">
    <source>
        <dbReference type="ARBA" id="ARBA00022723"/>
    </source>
</evidence>
<accession>A0A098AWS0</accession>
<evidence type="ECO:0000256" key="1">
    <source>
        <dbReference type="ARBA" id="ARBA00001966"/>
    </source>
</evidence>
<evidence type="ECO:0000313" key="11">
    <source>
        <dbReference type="EMBL" id="KTE93244.1"/>
    </source>
</evidence>